<organism evidence="2 3">
    <name type="scientific">Temnothorax longispinosus</name>
    <dbReference type="NCBI Taxonomy" id="300112"/>
    <lineage>
        <taxon>Eukaryota</taxon>
        <taxon>Metazoa</taxon>
        <taxon>Ecdysozoa</taxon>
        <taxon>Arthropoda</taxon>
        <taxon>Hexapoda</taxon>
        <taxon>Insecta</taxon>
        <taxon>Pterygota</taxon>
        <taxon>Neoptera</taxon>
        <taxon>Endopterygota</taxon>
        <taxon>Hymenoptera</taxon>
        <taxon>Apocrita</taxon>
        <taxon>Aculeata</taxon>
        <taxon>Formicoidea</taxon>
        <taxon>Formicidae</taxon>
        <taxon>Myrmicinae</taxon>
        <taxon>Temnothorax</taxon>
    </lineage>
</organism>
<feature type="compositionally biased region" description="Basic and acidic residues" evidence="1">
    <location>
        <begin position="60"/>
        <end position="72"/>
    </location>
</feature>
<dbReference type="Proteomes" id="UP000310200">
    <property type="component" value="Unassembled WGS sequence"/>
</dbReference>
<gene>
    <name evidence="2" type="ORF">DBV15_10096</name>
</gene>
<dbReference type="EMBL" id="QBLH01002749">
    <property type="protein sequence ID" value="TGZ47179.1"/>
    <property type="molecule type" value="Genomic_DNA"/>
</dbReference>
<protein>
    <submittedName>
        <fullName evidence="2">Uncharacterized protein</fullName>
    </submittedName>
</protein>
<dbReference type="AlphaFoldDB" id="A0A4S2KH41"/>
<feature type="non-terminal residue" evidence="2">
    <location>
        <position position="72"/>
    </location>
</feature>
<evidence type="ECO:0000256" key="1">
    <source>
        <dbReference type="SAM" id="MobiDB-lite"/>
    </source>
</evidence>
<accession>A0A4S2KH41</accession>
<evidence type="ECO:0000313" key="3">
    <source>
        <dbReference type="Proteomes" id="UP000310200"/>
    </source>
</evidence>
<feature type="region of interest" description="Disordered" evidence="1">
    <location>
        <begin position="1"/>
        <end position="72"/>
    </location>
</feature>
<comment type="caution">
    <text evidence="2">The sequence shown here is derived from an EMBL/GenBank/DDBJ whole genome shotgun (WGS) entry which is preliminary data.</text>
</comment>
<keyword evidence="3" id="KW-1185">Reference proteome</keyword>
<name>A0A4S2KH41_9HYME</name>
<sequence length="72" mass="8175">MEQCRREQFVEEEGDDRSPFPRWKKRKRRTDGWENNSPDVAAPAGAPSGGRVEESSLDSPESRRVESSRASP</sequence>
<reference evidence="2 3" key="1">
    <citation type="journal article" date="2019" name="Philos. Trans. R. Soc. Lond., B, Biol. Sci.">
        <title>Ant behaviour and brain gene expression of defending hosts depend on the ecological success of the intruding social parasite.</title>
        <authorList>
            <person name="Kaur R."/>
            <person name="Stoldt M."/>
            <person name="Jongepier E."/>
            <person name="Feldmeyer B."/>
            <person name="Menzel F."/>
            <person name="Bornberg-Bauer E."/>
            <person name="Foitzik S."/>
        </authorList>
    </citation>
    <scope>NUCLEOTIDE SEQUENCE [LARGE SCALE GENOMIC DNA]</scope>
    <source>
        <tissue evidence="2">Whole body</tissue>
    </source>
</reference>
<evidence type="ECO:0000313" key="2">
    <source>
        <dbReference type="EMBL" id="TGZ47179.1"/>
    </source>
</evidence>
<proteinExistence type="predicted"/>